<gene>
    <name evidence="6" type="ORF">CHGG_04213</name>
</gene>
<reference evidence="7" key="1">
    <citation type="journal article" date="2015" name="Genome Announc.">
        <title>Draft genome sequence of the cellulolytic fungus Chaetomium globosum.</title>
        <authorList>
            <person name="Cuomo C.A."/>
            <person name="Untereiner W.A."/>
            <person name="Ma L.-J."/>
            <person name="Grabherr M."/>
            <person name="Birren B.W."/>
        </authorList>
    </citation>
    <scope>NUCLEOTIDE SEQUENCE [LARGE SCALE GENOMIC DNA]</scope>
    <source>
        <strain evidence="7">ATCC 6205 / CBS 148.51 / DSM 1962 / NBRC 6347 / NRRL 1970</strain>
    </source>
</reference>
<keyword evidence="2 5" id="KW-0812">Transmembrane</keyword>
<evidence type="ECO:0000313" key="7">
    <source>
        <dbReference type="Proteomes" id="UP000001056"/>
    </source>
</evidence>
<dbReference type="AlphaFoldDB" id="Q2H1Y3"/>
<dbReference type="STRING" id="306901.Q2H1Y3"/>
<keyword evidence="3 5" id="KW-1133">Transmembrane helix</keyword>
<dbReference type="OrthoDB" id="3561681at2759"/>
<dbReference type="HOGENOM" id="CLU_104262_0_0_1"/>
<dbReference type="Proteomes" id="UP000001056">
    <property type="component" value="Unassembled WGS sequence"/>
</dbReference>
<sequence length="232" mass="25997">MYRLSPTPSCSRAPGGGVRICRVDLPFIWMGVWVGEAYSVDLWIEVWQLRMVLLAWGEEVRKMEGEVGAVGVVGAVASCGGTETGARIRKRLGEIRAEYEGFVRECSMVIEGMALSAQLSWSQIGYQDTQANLKIASDTREDSNQMRSIAFLTMVFLPATFLAAVFSMTFFNWKPEEGERFVSPYIGIYIGLAVVVTAVVLSCWIWFTRRNRVSYSDDDEKPLLEDYPTGMV</sequence>
<feature type="transmembrane region" description="Helical" evidence="5">
    <location>
        <begin position="149"/>
        <end position="173"/>
    </location>
</feature>
<feature type="transmembrane region" description="Helical" evidence="5">
    <location>
        <begin position="185"/>
        <end position="207"/>
    </location>
</feature>
<evidence type="ECO:0000313" key="6">
    <source>
        <dbReference type="EMBL" id="EAQ87594.1"/>
    </source>
</evidence>
<evidence type="ECO:0000256" key="2">
    <source>
        <dbReference type="ARBA" id="ARBA00022692"/>
    </source>
</evidence>
<evidence type="ECO:0000256" key="4">
    <source>
        <dbReference type="ARBA" id="ARBA00023136"/>
    </source>
</evidence>
<dbReference type="SUPFAM" id="SSF144083">
    <property type="entry name" value="Magnesium transport protein CorA, transmembrane region"/>
    <property type="match status" value="1"/>
</dbReference>
<dbReference type="Gene3D" id="1.20.58.340">
    <property type="entry name" value="Magnesium transport protein CorA, transmembrane region"/>
    <property type="match status" value="1"/>
</dbReference>
<dbReference type="InParanoid" id="Q2H1Y3"/>
<dbReference type="EMBL" id="CH408032">
    <property type="protein sequence ID" value="EAQ87594.1"/>
    <property type="molecule type" value="Genomic_DNA"/>
</dbReference>
<evidence type="ECO:0000256" key="1">
    <source>
        <dbReference type="ARBA" id="ARBA00004141"/>
    </source>
</evidence>
<dbReference type="VEuPathDB" id="FungiDB:CHGG_04213"/>
<organism evidence="6 7">
    <name type="scientific">Chaetomium globosum (strain ATCC 6205 / CBS 148.51 / DSM 1962 / NBRC 6347 / NRRL 1970)</name>
    <name type="common">Soil fungus</name>
    <dbReference type="NCBI Taxonomy" id="306901"/>
    <lineage>
        <taxon>Eukaryota</taxon>
        <taxon>Fungi</taxon>
        <taxon>Dikarya</taxon>
        <taxon>Ascomycota</taxon>
        <taxon>Pezizomycotina</taxon>
        <taxon>Sordariomycetes</taxon>
        <taxon>Sordariomycetidae</taxon>
        <taxon>Sordariales</taxon>
        <taxon>Chaetomiaceae</taxon>
        <taxon>Chaetomium</taxon>
    </lineage>
</organism>
<name>Q2H1Y3_CHAGB</name>
<dbReference type="eggNOG" id="ENOG502SJ0B">
    <property type="taxonomic scope" value="Eukaryota"/>
</dbReference>
<comment type="subcellular location">
    <subcellularLocation>
        <location evidence="1">Membrane</location>
        <topology evidence="1">Multi-pass membrane protein</topology>
    </subcellularLocation>
</comment>
<dbReference type="InterPro" id="IPR045863">
    <property type="entry name" value="CorA_TM1_TM2"/>
</dbReference>
<protein>
    <submittedName>
        <fullName evidence="6">Uncharacterized protein</fullName>
    </submittedName>
</protein>
<dbReference type="RefSeq" id="XP_001223427.1">
    <property type="nucleotide sequence ID" value="XM_001223426.1"/>
</dbReference>
<keyword evidence="4 5" id="KW-0472">Membrane</keyword>
<proteinExistence type="predicted"/>
<dbReference type="GO" id="GO:0016020">
    <property type="term" value="C:membrane"/>
    <property type="evidence" value="ECO:0007669"/>
    <property type="project" value="UniProtKB-SubCell"/>
</dbReference>
<keyword evidence="7" id="KW-1185">Reference proteome</keyword>
<accession>Q2H1Y3</accession>
<evidence type="ECO:0000256" key="5">
    <source>
        <dbReference type="SAM" id="Phobius"/>
    </source>
</evidence>
<evidence type="ECO:0000256" key="3">
    <source>
        <dbReference type="ARBA" id="ARBA00022989"/>
    </source>
</evidence>
<dbReference type="GeneID" id="4392237"/>